<dbReference type="AlphaFoldDB" id="A0AA88AZP3"/>
<dbReference type="Pfam" id="PF13968">
    <property type="entry name" value="DUF4220"/>
    <property type="match status" value="1"/>
</dbReference>
<protein>
    <recommendedName>
        <fullName evidence="2">DUF4220 domain-containing protein</fullName>
    </recommendedName>
</protein>
<dbReference type="InterPro" id="IPR025315">
    <property type="entry name" value="DUF4220"/>
</dbReference>
<keyword evidence="1" id="KW-0472">Membrane</keyword>
<accession>A0AA88AZP3</accession>
<sequence length="343" mass="38054">MGLLTSVKKLWVTWDLRVCIITSLSLQAFLLLLAPFRQRSRSGLLFKSVWATYLLADWIAAVAIGLIAKSLGRSNDHKNDSNLFALWASFLLMHLGGPDGITSLSLEDNELWIRHLFGLILQVLSAIYSLYLTFSRNKLWGPSILVFIGGTIKFAERTWALRLASLDSFGESALPDPNPGPDYEEAASEYSVMMPAQFLTVSGGGRGGGGGIGNVLSDSITTVEGPAQKKTEEMKKLEVARSLFESFKGLIVGFLISSKDRDSSRNYFMQQAPEYAFRLVEYELSFMYQVLHTKSVVMHTKIGYALRGVSFLSTFGASLFFLFVDKSGFDNFEVAVTYALIVR</sequence>
<evidence type="ECO:0000313" key="4">
    <source>
        <dbReference type="Proteomes" id="UP001187192"/>
    </source>
</evidence>
<dbReference type="Proteomes" id="UP001187192">
    <property type="component" value="Unassembled WGS sequence"/>
</dbReference>
<feature type="transmembrane region" description="Helical" evidence="1">
    <location>
        <begin position="83"/>
        <end position="106"/>
    </location>
</feature>
<feature type="domain" description="DUF4220" evidence="2">
    <location>
        <begin position="50"/>
        <end position="342"/>
    </location>
</feature>
<keyword evidence="1" id="KW-1133">Transmembrane helix</keyword>
<proteinExistence type="predicted"/>
<evidence type="ECO:0000313" key="3">
    <source>
        <dbReference type="EMBL" id="GMN53631.1"/>
    </source>
</evidence>
<keyword evidence="1" id="KW-0812">Transmembrane</keyword>
<evidence type="ECO:0000256" key="1">
    <source>
        <dbReference type="SAM" id="Phobius"/>
    </source>
</evidence>
<feature type="transmembrane region" description="Helical" evidence="1">
    <location>
        <begin position="12"/>
        <end position="36"/>
    </location>
</feature>
<feature type="transmembrane region" description="Helical" evidence="1">
    <location>
        <begin position="112"/>
        <end position="134"/>
    </location>
</feature>
<dbReference type="EMBL" id="BTGU01000047">
    <property type="protein sequence ID" value="GMN53631.1"/>
    <property type="molecule type" value="Genomic_DNA"/>
</dbReference>
<gene>
    <name evidence="3" type="ORF">TIFTF001_022768</name>
</gene>
<comment type="caution">
    <text evidence="3">The sequence shown here is derived from an EMBL/GenBank/DDBJ whole genome shotgun (WGS) entry which is preliminary data.</text>
</comment>
<reference evidence="3" key="1">
    <citation type="submission" date="2023-07" db="EMBL/GenBank/DDBJ databases">
        <title>draft genome sequence of fig (Ficus carica).</title>
        <authorList>
            <person name="Takahashi T."/>
            <person name="Nishimura K."/>
        </authorList>
    </citation>
    <scope>NUCLEOTIDE SEQUENCE</scope>
</reference>
<feature type="transmembrane region" description="Helical" evidence="1">
    <location>
        <begin position="304"/>
        <end position="324"/>
    </location>
</feature>
<keyword evidence="4" id="KW-1185">Reference proteome</keyword>
<evidence type="ECO:0000259" key="2">
    <source>
        <dbReference type="Pfam" id="PF13968"/>
    </source>
</evidence>
<name>A0AA88AZP3_FICCA</name>
<feature type="transmembrane region" description="Helical" evidence="1">
    <location>
        <begin position="48"/>
        <end position="71"/>
    </location>
</feature>
<organism evidence="3 4">
    <name type="scientific">Ficus carica</name>
    <name type="common">Common fig</name>
    <dbReference type="NCBI Taxonomy" id="3494"/>
    <lineage>
        <taxon>Eukaryota</taxon>
        <taxon>Viridiplantae</taxon>
        <taxon>Streptophyta</taxon>
        <taxon>Embryophyta</taxon>
        <taxon>Tracheophyta</taxon>
        <taxon>Spermatophyta</taxon>
        <taxon>Magnoliopsida</taxon>
        <taxon>eudicotyledons</taxon>
        <taxon>Gunneridae</taxon>
        <taxon>Pentapetalae</taxon>
        <taxon>rosids</taxon>
        <taxon>fabids</taxon>
        <taxon>Rosales</taxon>
        <taxon>Moraceae</taxon>
        <taxon>Ficeae</taxon>
        <taxon>Ficus</taxon>
    </lineage>
</organism>
<dbReference type="PANTHER" id="PTHR31325">
    <property type="entry name" value="OS01G0798800 PROTEIN-RELATED"/>
    <property type="match status" value="1"/>
</dbReference>